<proteinExistence type="predicted"/>
<dbReference type="GeneID" id="66903682"/>
<keyword evidence="2" id="KW-0808">Transferase</keyword>
<gene>
    <name evidence="2" type="ORF">C7387_1649</name>
</gene>
<protein>
    <submittedName>
        <fullName evidence="2">Kdo-III transferase WaaZ</fullName>
    </submittedName>
</protein>
<dbReference type="Gene3D" id="3.90.1480.10">
    <property type="entry name" value="Alpha-2,3-sialyltransferase"/>
    <property type="match status" value="1"/>
</dbReference>
<dbReference type="EMBL" id="RBIZ01000003">
    <property type="protein sequence ID" value="RKR64940.1"/>
    <property type="molecule type" value="Genomic_DNA"/>
</dbReference>
<organism evidence="2 3">
    <name type="scientific">Yokenella regensburgei</name>
    <dbReference type="NCBI Taxonomy" id="158877"/>
    <lineage>
        <taxon>Bacteria</taxon>
        <taxon>Pseudomonadati</taxon>
        <taxon>Pseudomonadota</taxon>
        <taxon>Gammaproteobacteria</taxon>
        <taxon>Enterobacterales</taxon>
        <taxon>Enterobacteriaceae</taxon>
        <taxon>Yokenella</taxon>
    </lineage>
</organism>
<evidence type="ECO:0000313" key="2">
    <source>
        <dbReference type="EMBL" id="RKR64940.1"/>
    </source>
</evidence>
<evidence type="ECO:0000256" key="1">
    <source>
        <dbReference type="SAM" id="Phobius"/>
    </source>
</evidence>
<sequence length="302" mass="34321">MSSFFKQLYRYTHPRSYRHNESLWPHVKISRAESGEIASLCYKKESIPIIPLSVFRGTCTGDALLVATGPSVSKLCFDSIPDMPAIGVNGAYFLNEKVDFRFYLIVDMGFIDNRDDIVFDIISDNGLILFTTMHGVAKIIDRFSMSAVRCQFSIVEDATCKIYHSKIERQYLYEYYGEHDGVAFFEHNKCVAFSKDIRLGVFDAETVVYWALQVIAYLGFECLYIAGLDMSNFHMPRFYETDNDKQPTTLPDKVSSVVIPAFRHASNIMKSKNITVKNLSLESAIDNDIFEKVDSGVVFKAS</sequence>
<accession>A0ABX9S2N1</accession>
<keyword evidence="1" id="KW-0812">Transmembrane</keyword>
<feature type="transmembrane region" description="Helical" evidence="1">
    <location>
        <begin position="207"/>
        <end position="227"/>
    </location>
</feature>
<comment type="caution">
    <text evidence="2">The sequence shown here is derived from an EMBL/GenBank/DDBJ whole genome shotgun (WGS) entry which is preliminary data.</text>
</comment>
<reference evidence="2 3" key="1">
    <citation type="submission" date="2018-10" db="EMBL/GenBank/DDBJ databases">
        <title>Genomic Encyclopedia of Type Strains, Phase IV (KMG-IV): sequencing the most valuable type-strain genomes for metagenomic binning, comparative biology and taxonomic classification.</title>
        <authorList>
            <person name="Goeker M."/>
        </authorList>
    </citation>
    <scope>NUCLEOTIDE SEQUENCE [LARGE SCALE GENOMIC DNA]</scope>
    <source>
        <strain evidence="2 3">DSM 5079</strain>
    </source>
</reference>
<dbReference type="GO" id="GO:0016740">
    <property type="term" value="F:transferase activity"/>
    <property type="evidence" value="ECO:0007669"/>
    <property type="project" value="UniProtKB-KW"/>
</dbReference>
<dbReference type="RefSeq" id="WP_120816453.1">
    <property type="nucleotide sequence ID" value="NZ_CP050811.1"/>
</dbReference>
<keyword evidence="1" id="KW-0472">Membrane</keyword>
<dbReference type="Proteomes" id="UP000267341">
    <property type="component" value="Unassembled WGS sequence"/>
</dbReference>
<name>A0ABX9S2N1_9ENTR</name>
<keyword evidence="1" id="KW-1133">Transmembrane helix</keyword>
<keyword evidence="3" id="KW-1185">Reference proteome</keyword>
<evidence type="ECO:0000313" key="3">
    <source>
        <dbReference type="Proteomes" id="UP000267341"/>
    </source>
</evidence>